<dbReference type="GO" id="GO:0006220">
    <property type="term" value="P:pyrimidine nucleotide metabolic process"/>
    <property type="evidence" value="ECO:0007669"/>
    <property type="project" value="InterPro"/>
</dbReference>
<evidence type="ECO:0000259" key="8">
    <source>
        <dbReference type="PROSITE" id="PS51747"/>
    </source>
</evidence>
<dbReference type="PROSITE" id="PS51747">
    <property type="entry name" value="CYT_DCMP_DEAMINASES_2"/>
    <property type="match status" value="1"/>
</dbReference>
<keyword evidence="3 7" id="KW-0479">Metal-binding</keyword>
<dbReference type="PATRIC" id="fig|338187.36.peg.4273"/>
<comment type="cofactor">
    <cofactor evidence="1 7">
        <name>Zn(2+)</name>
        <dbReference type="ChEBI" id="CHEBI:29105"/>
    </cofactor>
</comment>
<dbReference type="SUPFAM" id="SSF53927">
    <property type="entry name" value="Cytidine deaminase-like"/>
    <property type="match status" value="1"/>
</dbReference>
<dbReference type="InterPro" id="IPR002125">
    <property type="entry name" value="CMP_dCMP_dom"/>
</dbReference>
<gene>
    <name evidence="9" type="ordered locus">VIBHAR_05385</name>
</gene>
<dbReference type="PIRSF" id="PIRSF006019">
    <property type="entry name" value="dCMP_deaminase"/>
    <property type="match status" value="1"/>
</dbReference>
<dbReference type="InterPro" id="IPR016473">
    <property type="entry name" value="dCMP_deaminase"/>
</dbReference>
<evidence type="ECO:0000256" key="4">
    <source>
        <dbReference type="ARBA" id="ARBA00022801"/>
    </source>
</evidence>
<dbReference type="PROSITE" id="PS00903">
    <property type="entry name" value="CYT_DCMP_DEAMINASES_1"/>
    <property type="match status" value="1"/>
</dbReference>
<dbReference type="CDD" id="cd01286">
    <property type="entry name" value="deoxycytidylate_deaminase"/>
    <property type="match status" value="1"/>
</dbReference>
<dbReference type="Pfam" id="PF00383">
    <property type="entry name" value="dCMP_cyt_deam_1"/>
    <property type="match status" value="1"/>
</dbReference>
<dbReference type="InterPro" id="IPR016192">
    <property type="entry name" value="APOBEC/CMP_deaminase_Zn-bd"/>
</dbReference>
<feature type="binding site" evidence="7">
    <location>
        <position position="108"/>
    </location>
    <ligand>
        <name>Zn(2+)</name>
        <dbReference type="ChEBI" id="CHEBI:29105"/>
        <note>catalytic</note>
    </ligand>
</feature>
<feature type="active site" description="Proton donor" evidence="6">
    <location>
        <position position="85"/>
    </location>
</feature>
<dbReference type="InterPro" id="IPR015517">
    <property type="entry name" value="dCMP_deaminase-rel"/>
</dbReference>
<proteinExistence type="inferred from homology"/>
<evidence type="ECO:0000256" key="7">
    <source>
        <dbReference type="PIRSR" id="PIRSR006019-2"/>
    </source>
</evidence>
<feature type="binding site" evidence="7">
    <location>
        <position position="83"/>
    </location>
    <ligand>
        <name>Zn(2+)</name>
        <dbReference type="ChEBI" id="CHEBI:29105"/>
        <note>catalytic</note>
    </ligand>
</feature>
<comment type="similarity">
    <text evidence="2">Belongs to the cytidine and deoxycytidylate deaminase family.</text>
</comment>
<dbReference type="GO" id="GO:0008270">
    <property type="term" value="F:zinc ion binding"/>
    <property type="evidence" value="ECO:0007669"/>
    <property type="project" value="InterPro"/>
</dbReference>
<organism evidence="9 10">
    <name type="scientific">Vibrio campbellii (strain ATCC BAA-1116)</name>
    <dbReference type="NCBI Taxonomy" id="2902295"/>
    <lineage>
        <taxon>Bacteria</taxon>
        <taxon>Pseudomonadati</taxon>
        <taxon>Pseudomonadota</taxon>
        <taxon>Gammaproteobacteria</taxon>
        <taxon>Vibrionales</taxon>
        <taxon>Vibrionaceae</taxon>
        <taxon>Vibrio</taxon>
    </lineage>
</organism>
<evidence type="ECO:0000256" key="5">
    <source>
        <dbReference type="ARBA" id="ARBA00022833"/>
    </source>
</evidence>
<name>A7N3W5_VIBC1</name>
<evidence type="ECO:0000313" key="9">
    <source>
        <dbReference type="EMBL" id="ABU73290.1"/>
    </source>
</evidence>
<dbReference type="InterPro" id="IPR035105">
    <property type="entry name" value="Deoxycytidylate_deaminase_dom"/>
</dbReference>
<dbReference type="PANTHER" id="PTHR11086:SF18">
    <property type="entry name" value="DEOXYCYTIDYLATE DEAMINASE"/>
    <property type="match status" value="1"/>
</dbReference>
<keyword evidence="4" id="KW-0378">Hydrolase</keyword>
<sequence length="168" mass="19190">MRYHADNSKLSTERMSMISKWEKRFYQMAELVASWSKDPSTQVGAVITKNNRIVSVGFNGYPHGVSDSVDTDERELKYLKTLHAEENAILFSKRDLDGCDIWVTHFPCPNCAAKIIQTGIARVSCPEQSEDFLSRWGDKIKVSQDMFDQAGVEVNWLPINEIEEKSVR</sequence>
<dbReference type="GO" id="GO:0004132">
    <property type="term" value="F:dCMP deaminase activity"/>
    <property type="evidence" value="ECO:0007669"/>
    <property type="project" value="InterPro"/>
</dbReference>
<dbReference type="InterPro" id="IPR016193">
    <property type="entry name" value="Cytidine_deaminase-like"/>
</dbReference>
<dbReference type="EMBL" id="CP000790">
    <property type="protein sequence ID" value="ABU73290.1"/>
    <property type="molecule type" value="Genomic_DNA"/>
</dbReference>
<feature type="binding site" evidence="7">
    <location>
        <position position="111"/>
    </location>
    <ligand>
        <name>Zn(2+)</name>
        <dbReference type="ChEBI" id="CHEBI:29105"/>
        <note>catalytic</note>
    </ligand>
</feature>
<dbReference type="Gene3D" id="3.40.140.10">
    <property type="entry name" value="Cytidine Deaminase, domain 2"/>
    <property type="match status" value="1"/>
</dbReference>
<dbReference type="Proteomes" id="UP000008152">
    <property type="component" value="Chromosome II"/>
</dbReference>
<dbReference type="PANTHER" id="PTHR11086">
    <property type="entry name" value="DEOXYCYTIDYLATE DEAMINASE-RELATED"/>
    <property type="match status" value="1"/>
</dbReference>
<dbReference type="GO" id="GO:0005737">
    <property type="term" value="C:cytoplasm"/>
    <property type="evidence" value="ECO:0007669"/>
    <property type="project" value="TreeGrafter"/>
</dbReference>
<keyword evidence="5 7" id="KW-0862">Zinc</keyword>
<dbReference type="KEGG" id="vha:VIBHAR_05385"/>
<evidence type="ECO:0000256" key="6">
    <source>
        <dbReference type="PIRSR" id="PIRSR006019-1"/>
    </source>
</evidence>
<evidence type="ECO:0000256" key="1">
    <source>
        <dbReference type="ARBA" id="ARBA00001947"/>
    </source>
</evidence>
<reference evidence="9 10" key="1">
    <citation type="submission" date="2007-08" db="EMBL/GenBank/DDBJ databases">
        <authorList>
            <consortium name="The Vibrio harveyi Genome Sequencing Project"/>
            <person name="Bassler B."/>
            <person name="Clifton S.W."/>
            <person name="Fulton L."/>
            <person name="Delehaunty K."/>
            <person name="Fronick C."/>
            <person name="Harrison M."/>
            <person name="Markivic C."/>
            <person name="Fulton R."/>
            <person name="Tin-Wollam A.-M."/>
            <person name="Shah N."/>
            <person name="Pepin K."/>
            <person name="Nash W."/>
            <person name="Thiruvilangam P."/>
            <person name="Bhonagiri V."/>
            <person name="Waters C."/>
            <person name="Tu K.C."/>
            <person name="Irgon J."/>
            <person name="Wilson R.K."/>
        </authorList>
    </citation>
    <scope>NUCLEOTIDE SEQUENCE [LARGE SCALE GENOMIC DNA]</scope>
    <source>
        <strain evidence="10">ATCC BAA-1116 / BB120</strain>
    </source>
</reference>
<evidence type="ECO:0000256" key="2">
    <source>
        <dbReference type="ARBA" id="ARBA00006576"/>
    </source>
</evidence>
<protein>
    <recommendedName>
        <fullName evidence="8">CMP/dCMP-type deaminase domain-containing protein</fullName>
    </recommendedName>
</protein>
<accession>A7N3W5</accession>
<evidence type="ECO:0000313" key="10">
    <source>
        <dbReference type="Proteomes" id="UP000008152"/>
    </source>
</evidence>
<dbReference type="AlphaFoldDB" id="A7N3W5"/>
<feature type="domain" description="CMP/dCMP-type deaminase" evidence="8">
    <location>
        <begin position="20"/>
        <end position="136"/>
    </location>
</feature>
<evidence type="ECO:0000256" key="3">
    <source>
        <dbReference type="ARBA" id="ARBA00022723"/>
    </source>
</evidence>